<feature type="compositionally biased region" description="Low complexity" evidence="1">
    <location>
        <begin position="193"/>
        <end position="204"/>
    </location>
</feature>
<keyword evidence="3" id="KW-1185">Reference proteome</keyword>
<accession>W7TBB5</accession>
<sequence>MPPSSTSCSSRGNTFGSKKREEVPERRRSASPSLSTEASFSSLTPDGEALKPMDSVPLPPYSAVSLLRLNPPFPVRLIAPSHPPFLSFFLRGKKGRRPLSSTPSAASADKLSPHCLPAPPLSLPPSLPSTRYLSALPLQHVDVALVSQQPRHLTVVTWIDPALPPFLPPPSLVSSSAAASTIPLWRLRRLLPPSTPSSTGSSSTYLACPSPRRMSRGMDEEGGEVVQRVLDLEFENMSDCQRAKHRVESARLQSRRETREKVRVWLECYAMVDKEGGVGRREGTRNGKGEGGALRGGIK</sequence>
<gene>
    <name evidence="2" type="ORF">Naga_100283g7</name>
</gene>
<name>W7TBB5_9STRA</name>
<organism evidence="2 3">
    <name type="scientific">Nannochloropsis gaditana</name>
    <dbReference type="NCBI Taxonomy" id="72520"/>
    <lineage>
        <taxon>Eukaryota</taxon>
        <taxon>Sar</taxon>
        <taxon>Stramenopiles</taxon>
        <taxon>Ochrophyta</taxon>
        <taxon>Eustigmatophyceae</taxon>
        <taxon>Eustigmatales</taxon>
        <taxon>Monodopsidaceae</taxon>
        <taxon>Nannochloropsis</taxon>
    </lineage>
</organism>
<protein>
    <submittedName>
        <fullName evidence="2">Uncharacterized protein</fullName>
    </submittedName>
</protein>
<comment type="caution">
    <text evidence="2">The sequence shown here is derived from an EMBL/GenBank/DDBJ whole genome shotgun (WGS) entry which is preliminary data.</text>
</comment>
<dbReference type="EMBL" id="AZIL01001295">
    <property type="protein sequence ID" value="EWM24395.1"/>
    <property type="molecule type" value="Genomic_DNA"/>
</dbReference>
<feature type="region of interest" description="Disordered" evidence="1">
    <location>
        <begin position="193"/>
        <end position="221"/>
    </location>
</feature>
<dbReference type="Proteomes" id="UP000019335">
    <property type="component" value="Chromosome 14"/>
</dbReference>
<proteinExistence type="predicted"/>
<feature type="compositionally biased region" description="Gly residues" evidence="1">
    <location>
        <begin position="289"/>
        <end position="299"/>
    </location>
</feature>
<evidence type="ECO:0000313" key="3">
    <source>
        <dbReference type="Proteomes" id="UP000019335"/>
    </source>
</evidence>
<dbReference type="AlphaFoldDB" id="W7TBB5"/>
<reference evidence="2 3" key="1">
    <citation type="journal article" date="2014" name="Mol. Plant">
        <title>Chromosome Scale Genome Assembly and Transcriptome Profiling of Nannochloropsis gaditana in Nitrogen Depletion.</title>
        <authorList>
            <person name="Corteggiani Carpinelli E."/>
            <person name="Telatin A."/>
            <person name="Vitulo N."/>
            <person name="Forcato C."/>
            <person name="D'Angelo M."/>
            <person name="Schiavon R."/>
            <person name="Vezzi A."/>
            <person name="Giacometti G.M."/>
            <person name="Morosinotto T."/>
            <person name="Valle G."/>
        </authorList>
    </citation>
    <scope>NUCLEOTIDE SEQUENCE [LARGE SCALE GENOMIC DNA]</scope>
    <source>
        <strain evidence="2 3">B-31</strain>
    </source>
</reference>
<feature type="compositionally biased region" description="Polar residues" evidence="1">
    <location>
        <begin position="1"/>
        <end position="16"/>
    </location>
</feature>
<feature type="compositionally biased region" description="Basic and acidic residues" evidence="1">
    <location>
        <begin position="278"/>
        <end position="288"/>
    </location>
</feature>
<evidence type="ECO:0000256" key="1">
    <source>
        <dbReference type="SAM" id="MobiDB-lite"/>
    </source>
</evidence>
<feature type="region of interest" description="Disordered" evidence="1">
    <location>
        <begin position="1"/>
        <end position="51"/>
    </location>
</feature>
<feature type="compositionally biased region" description="Polar residues" evidence="1">
    <location>
        <begin position="30"/>
        <end position="44"/>
    </location>
</feature>
<feature type="region of interest" description="Disordered" evidence="1">
    <location>
        <begin position="278"/>
        <end position="299"/>
    </location>
</feature>
<feature type="compositionally biased region" description="Basic and acidic residues" evidence="1">
    <location>
        <begin position="18"/>
        <end position="28"/>
    </location>
</feature>
<evidence type="ECO:0000313" key="2">
    <source>
        <dbReference type="EMBL" id="EWM24395.1"/>
    </source>
</evidence>